<evidence type="ECO:0000313" key="5">
    <source>
        <dbReference type="EMBL" id="ELR73180.1"/>
    </source>
</evidence>
<keyword evidence="2 5" id="KW-0489">Methyltransferase</keyword>
<dbReference type="Pfam" id="PF05724">
    <property type="entry name" value="TPMT"/>
    <property type="match status" value="1"/>
</dbReference>
<keyword evidence="4" id="KW-0949">S-adenosyl-L-methionine</keyword>
<evidence type="ECO:0000256" key="2">
    <source>
        <dbReference type="ARBA" id="ARBA00022603"/>
    </source>
</evidence>
<dbReference type="SUPFAM" id="SSF53335">
    <property type="entry name" value="S-adenosyl-L-methionine-dependent methyltransferases"/>
    <property type="match status" value="1"/>
</dbReference>
<organism evidence="5 6">
    <name type="scientific">Fulvivirga imtechensis AK7</name>
    <dbReference type="NCBI Taxonomy" id="1237149"/>
    <lineage>
        <taxon>Bacteria</taxon>
        <taxon>Pseudomonadati</taxon>
        <taxon>Bacteroidota</taxon>
        <taxon>Cytophagia</taxon>
        <taxon>Cytophagales</taxon>
        <taxon>Fulvivirgaceae</taxon>
        <taxon>Fulvivirga</taxon>
    </lineage>
</organism>
<evidence type="ECO:0000313" key="6">
    <source>
        <dbReference type="Proteomes" id="UP000011135"/>
    </source>
</evidence>
<name>L8JWM2_9BACT</name>
<protein>
    <submittedName>
        <fullName evidence="5">Thiopurine S-methyltransferase (Tpmt) superfamily</fullName>
    </submittedName>
</protein>
<dbReference type="OrthoDB" id="9778208at2"/>
<accession>L8JWM2</accession>
<evidence type="ECO:0000256" key="4">
    <source>
        <dbReference type="ARBA" id="ARBA00022691"/>
    </source>
</evidence>
<dbReference type="PANTHER" id="PTHR32183:SF6">
    <property type="entry name" value="CYSTEINE SULFINATE DESULFINASE_CYSTEINE DESULFURASE AND RELATED ENZYMES"/>
    <property type="match status" value="1"/>
</dbReference>
<dbReference type="InterPro" id="IPR029063">
    <property type="entry name" value="SAM-dependent_MTases_sf"/>
</dbReference>
<dbReference type="CDD" id="cd02440">
    <property type="entry name" value="AdoMet_MTases"/>
    <property type="match status" value="1"/>
</dbReference>
<sequence length="193" mass="22647">MQHDEKYWTDRYQNRQTQWDAGSITTPLKEYFDQLTDKSLSILIPGCGNAWEAEYLHDKGFENVYLADISPIPLADFSARCPTFPKDHLLCQDFFLLNDKFDLIIEQTFFCALHPSQRHLYGQKCAELLKDRGKLVGVLFNDRLNDDHPPYGGSKEEYLEFFIPWFDIHIFTTCYNSIKPRAGRELFIHLTLK</sequence>
<dbReference type="Proteomes" id="UP000011135">
    <property type="component" value="Unassembled WGS sequence"/>
</dbReference>
<dbReference type="AlphaFoldDB" id="L8JWM2"/>
<dbReference type="PROSITE" id="PS51585">
    <property type="entry name" value="SAM_MT_TPMT"/>
    <property type="match status" value="1"/>
</dbReference>
<dbReference type="RefSeq" id="WP_009578199.1">
    <property type="nucleotide sequence ID" value="NZ_AMZN01000008.1"/>
</dbReference>
<evidence type="ECO:0000256" key="3">
    <source>
        <dbReference type="ARBA" id="ARBA00022679"/>
    </source>
</evidence>
<proteinExistence type="predicted"/>
<dbReference type="eggNOG" id="COG0500">
    <property type="taxonomic scope" value="Bacteria"/>
</dbReference>
<dbReference type="GO" id="GO:0032259">
    <property type="term" value="P:methylation"/>
    <property type="evidence" value="ECO:0007669"/>
    <property type="project" value="UniProtKB-KW"/>
</dbReference>
<reference evidence="5 6" key="1">
    <citation type="submission" date="2012-12" db="EMBL/GenBank/DDBJ databases">
        <title>Genome assembly of Fulvivirga imtechensis AK7.</title>
        <authorList>
            <person name="Nupur N."/>
            <person name="Khatri I."/>
            <person name="Kumar R."/>
            <person name="Subramanian S."/>
            <person name="Pinnaka A."/>
        </authorList>
    </citation>
    <scope>NUCLEOTIDE SEQUENCE [LARGE SCALE GENOMIC DNA]</scope>
    <source>
        <strain evidence="5 6">AK7</strain>
    </source>
</reference>
<dbReference type="PANTHER" id="PTHR32183">
    <property type="match status" value="1"/>
</dbReference>
<keyword evidence="6" id="KW-1185">Reference proteome</keyword>
<dbReference type="EMBL" id="AMZN01000008">
    <property type="protein sequence ID" value="ELR73180.1"/>
    <property type="molecule type" value="Genomic_DNA"/>
</dbReference>
<keyword evidence="3 5" id="KW-0808">Transferase</keyword>
<dbReference type="STRING" id="1237149.C900_05229"/>
<dbReference type="GO" id="GO:0008757">
    <property type="term" value="F:S-adenosylmethionine-dependent methyltransferase activity"/>
    <property type="evidence" value="ECO:0007669"/>
    <property type="project" value="InterPro"/>
</dbReference>
<keyword evidence="1" id="KW-0597">Phosphoprotein</keyword>
<dbReference type="Gene3D" id="3.40.50.150">
    <property type="entry name" value="Vaccinia Virus protein VP39"/>
    <property type="match status" value="1"/>
</dbReference>
<evidence type="ECO:0000256" key="1">
    <source>
        <dbReference type="ARBA" id="ARBA00022553"/>
    </source>
</evidence>
<dbReference type="InterPro" id="IPR008854">
    <property type="entry name" value="TPMT"/>
</dbReference>
<gene>
    <name evidence="5" type="ORF">C900_05229</name>
</gene>
<comment type="caution">
    <text evidence="5">The sequence shown here is derived from an EMBL/GenBank/DDBJ whole genome shotgun (WGS) entry which is preliminary data.</text>
</comment>